<comment type="subcellular location">
    <subcellularLocation>
        <location evidence="1">Membrane</location>
        <topology evidence="1">Multi-pass membrane protein</topology>
    </subcellularLocation>
</comment>
<dbReference type="SMART" id="SM00805">
    <property type="entry name" value="AGTRAP"/>
    <property type="match status" value="1"/>
</dbReference>
<reference evidence="8" key="1">
    <citation type="submission" date="2012-12" db="EMBL/GenBank/DDBJ databases">
        <authorList>
            <person name="Hellsten U."/>
            <person name="Grimwood J."/>
            <person name="Chapman J.A."/>
            <person name="Shapiro H."/>
            <person name="Aerts A."/>
            <person name="Otillar R.P."/>
            <person name="Terry A.Y."/>
            <person name="Boore J.L."/>
            <person name="Simakov O."/>
            <person name="Marletaz F."/>
            <person name="Cho S.-J."/>
            <person name="Edsinger-Gonzales E."/>
            <person name="Havlak P."/>
            <person name="Kuo D.-H."/>
            <person name="Larsson T."/>
            <person name="Lv J."/>
            <person name="Arendt D."/>
            <person name="Savage R."/>
            <person name="Osoegawa K."/>
            <person name="de Jong P."/>
            <person name="Lindberg D.R."/>
            <person name="Seaver E.C."/>
            <person name="Weisblat D.A."/>
            <person name="Putnam N.H."/>
            <person name="Grigoriev I.V."/>
            <person name="Rokhsar D.S."/>
        </authorList>
    </citation>
    <scope>NUCLEOTIDE SEQUENCE</scope>
    <source>
        <strain evidence="8">I ESC-2004</strain>
    </source>
</reference>
<dbReference type="FunCoup" id="R7TVJ1">
    <property type="interactions" value="285"/>
</dbReference>
<dbReference type="EMBL" id="AMQN01011807">
    <property type="status" value="NOT_ANNOTATED_CDS"/>
    <property type="molecule type" value="Genomic_DNA"/>
</dbReference>
<keyword evidence="8" id="KW-1185">Reference proteome</keyword>
<feature type="transmembrane region" description="Helical" evidence="5">
    <location>
        <begin position="7"/>
        <end position="26"/>
    </location>
</feature>
<dbReference type="Proteomes" id="UP000014760">
    <property type="component" value="Unassembled WGS sequence"/>
</dbReference>
<evidence type="ECO:0008006" key="9">
    <source>
        <dbReference type="Google" id="ProtNLM"/>
    </source>
</evidence>
<dbReference type="AlphaFoldDB" id="R7TVJ1"/>
<name>R7TVJ1_CAPTE</name>
<dbReference type="STRING" id="283909.R7TVJ1"/>
<feature type="transmembrane region" description="Helical" evidence="5">
    <location>
        <begin position="32"/>
        <end position="52"/>
    </location>
</feature>
<organism evidence="6">
    <name type="scientific">Capitella teleta</name>
    <name type="common">Polychaete worm</name>
    <dbReference type="NCBI Taxonomy" id="283909"/>
    <lineage>
        <taxon>Eukaryota</taxon>
        <taxon>Metazoa</taxon>
        <taxon>Spiralia</taxon>
        <taxon>Lophotrochozoa</taxon>
        <taxon>Annelida</taxon>
        <taxon>Polychaeta</taxon>
        <taxon>Sedentaria</taxon>
        <taxon>Scolecida</taxon>
        <taxon>Capitellidae</taxon>
        <taxon>Capitella</taxon>
    </lineage>
</organism>
<evidence type="ECO:0000313" key="8">
    <source>
        <dbReference type="Proteomes" id="UP000014760"/>
    </source>
</evidence>
<sequence>MVNAPSVSLKVVVLAHFILSVWASMVGSPFLGASYIYMNAFILAFGVWALICPDTTEPVITFMLLNLISIIMDIIFLGVLTPYAHSIFETQVSPLKGAYRFSLGMAIVNLILKPFSSFILYRLYQDRGGQYSGGEFGIPGVSAFGGSSGSAHGSNYENIDQASPAQIETASPHSMVDKSPYDP</sequence>
<feature type="transmembrane region" description="Helical" evidence="5">
    <location>
        <begin position="59"/>
        <end position="81"/>
    </location>
</feature>
<dbReference type="EMBL" id="KB309117">
    <property type="protein sequence ID" value="ELT95481.1"/>
    <property type="molecule type" value="Genomic_DNA"/>
</dbReference>
<dbReference type="OrthoDB" id="8191171at2759"/>
<dbReference type="GO" id="GO:0038166">
    <property type="term" value="P:angiotensin-activated signaling pathway"/>
    <property type="evidence" value="ECO:0007669"/>
    <property type="project" value="InterPro"/>
</dbReference>
<reference evidence="7" key="3">
    <citation type="submission" date="2015-06" db="UniProtKB">
        <authorList>
            <consortium name="EnsemblMetazoa"/>
        </authorList>
    </citation>
    <scope>IDENTIFICATION</scope>
</reference>
<reference evidence="6 8" key="2">
    <citation type="journal article" date="2013" name="Nature">
        <title>Insights into bilaterian evolution from three spiralian genomes.</title>
        <authorList>
            <person name="Simakov O."/>
            <person name="Marletaz F."/>
            <person name="Cho S.J."/>
            <person name="Edsinger-Gonzales E."/>
            <person name="Havlak P."/>
            <person name="Hellsten U."/>
            <person name="Kuo D.H."/>
            <person name="Larsson T."/>
            <person name="Lv J."/>
            <person name="Arendt D."/>
            <person name="Savage R."/>
            <person name="Osoegawa K."/>
            <person name="de Jong P."/>
            <person name="Grimwood J."/>
            <person name="Chapman J.A."/>
            <person name="Shapiro H."/>
            <person name="Aerts A."/>
            <person name="Otillar R.P."/>
            <person name="Terry A.Y."/>
            <person name="Boore J.L."/>
            <person name="Grigoriev I.V."/>
            <person name="Lindberg D.R."/>
            <person name="Seaver E.C."/>
            <person name="Weisblat D.A."/>
            <person name="Putnam N.H."/>
            <person name="Rokhsar D.S."/>
        </authorList>
    </citation>
    <scope>NUCLEOTIDE SEQUENCE</scope>
    <source>
        <strain evidence="6 8">I ESC-2004</strain>
    </source>
</reference>
<evidence type="ECO:0000256" key="2">
    <source>
        <dbReference type="ARBA" id="ARBA00022692"/>
    </source>
</evidence>
<dbReference type="GO" id="GO:0005886">
    <property type="term" value="C:plasma membrane"/>
    <property type="evidence" value="ECO:0007669"/>
    <property type="project" value="TreeGrafter"/>
</dbReference>
<evidence type="ECO:0000256" key="1">
    <source>
        <dbReference type="ARBA" id="ARBA00004141"/>
    </source>
</evidence>
<dbReference type="InterPro" id="IPR009436">
    <property type="entry name" value="AGTRAP"/>
</dbReference>
<evidence type="ECO:0000256" key="4">
    <source>
        <dbReference type="ARBA" id="ARBA00023136"/>
    </source>
</evidence>
<evidence type="ECO:0000313" key="6">
    <source>
        <dbReference type="EMBL" id="ELT95481.1"/>
    </source>
</evidence>
<protein>
    <recommendedName>
        <fullName evidence="9">Type-1 angiotensin II receptor-associated protein</fullName>
    </recommendedName>
</protein>
<dbReference type="HOGENOM" id="CLU_126745_0_0_1"/>
<gene>
    <name evidence="6" type="ORF">CAPTEDRAFT_220979</name>
</gene>
<feature type="transmembrane region" description="Helical" evidence="5">
    <location>
        <begin position="101"/>
        <end position="121"/>
    </location>
</feature>
<accession>R7TVJ1</accession>
<proteinExistence type="predicted"/>
<keyword evidence="4 5" id="KW-0472">Membrane</keyword>
<keyword evidence="3 5" id="KW-1133">Transmembrane helix</keyword>
<dbReference type="Pfam" id="PF06396">
    <property type="entry name" value="AGTRAP"/>
    <property type="match status" value="1"/>
</dbReference>
<evidence type="ECO:0000256" key="3">
    <source>
        <dbReference type="ARBA" id="ARBA00022989"/>
    </source>
</evidence>
<evidence type="ECO:0000313" key="7">
    <source>
        <dbReference type="EnsemblMetazoa" id="CapteP220979"/>
    </source>
</evidence>
<dbReference type="PANTHER" id="PTHR16521">
    <property type="entry name" value="TYPE-1 ANGIOTENSIN II RECEPTOR-ASSOCIATED PROTEIN"/>
    <property type="match status" value="1"/>
</dbReference>
<evidence type="ECO:0000256" key="5">
    <source>
        <dbReference type="SAM" id="Phobius"/>
    </source>
</evidence>
<dbReference type="EnsemblMetazoa" id="CapteT220979">
    <property type="protein sequence ID" value="CapteP220979"/>
    <property type="gene ID" value="CapteG220979"/>
</dbReference>
<dbReference type="PANTHER" id="PTHR16521:SF3">
    <property type="entry name" value="TYPE-1 ANGIOTENSIN II RECEPTOR-ASSOCIATED PROTEIN"/>
    <property type="match status" value="1"/>
</dbReference>
<keyword evidence="2 5" id="KW-0812">Transmembrane</keyword>
<dbReference type="OMA" id="MLAWAIH"/>